<comment type="cofactor">
    <cofactor evidence="1">
        <name>FMN</name>
        <dbReference type="ChEBI" id="CHEBI:58210"/>
    </cofactor>
</comment>
<dbReference type="Pfam" id="PF03358">
    <property type="entry name" value="FMN_red"/>
    <property type="match status" value="1"/>
</dbReference>
<organism evidence="13 14">
    <name type="scientific">Caballeronia pedi</name>
    <dbReference type="NCBI Taxonomy" id="1777141"/>
    <lineage>
        <taxon>Bacteria</taxon>
        <taxon>Pseudomonadati</taxon>
        <taxon>Pseudomonadota</taxon>
        <taxon>Betaproteobacteria</taxon>
        <taxon>Burkholderiales</taxon>
        <taxon>Burkholderiaceae</taxon>
        <taxon>Caballeronia</taxon>
    </lineage>
</organism>
<dbReference type="GO" id="GO:0000166">
    <property type="term" value="F:nucleotide binding"/>
    <property type="evidence" value="ECO:0007669"/>
    <property type="project" value="UniProtKB-KW"/>
</dbReference>
<reference evidence="13" key="1">
    <citation type="submission" date="2016-01" db="EMBL/GenBank/DDBJ databases">
        <authorList>
            <person name="Peeters C."/>
        </authorList>
    </citation>
    <scope>NUCLEOTIDE SEQUENCE [LARGE SCALE GENOMIC DNA]</scope>
    <source>
        <strain evidence="13">LMG 29323</strain>
    </source>
</reference>
<gene>
    <name evidence="13" type="ORF">AWB80_00146</name>
</gene>
<keyword evidence="14" id="KW-1185">Reference proteome</keyword>
<evidence type="ECO:0000256" key="11">
    <source>
        <dbReference type="SAM" id="MobiDB-lite"/>
    </source>
</evidence>
<dbReference type="EMBL" id="FCOE02000001">
    <property type="protein sequence ID" value="SAK39950.1"/>
    <property type="molecule type" value="Genomic_DNA"/>
</dbReference>
<name>A0A157Z2Z5_9BURK</name>
<dbReference type="GO" id="GO:0016655">
    <property type="term" value="F:oxidoreductase activity, acting on NAD(P)H, quinone or similar compound as acceptor"/>
    <property type="evidence" value="ECO:0007669"/>
    <property type="project" value="TreeGrafter"/>
</dbReference>
<dbReference type="Gene3D" id="3.40.50.360">
    <property type="match status" value="1"/>
</dbReference>
<evidence type="ECO:0000313" key="14">
    <source>
        <dbReference type="Proteomes" id="UP000054911"/>
    </source>
</evidence>
<evidence type="ECO:0000256" key="5">
    <source>
        <dbReference type="ARBA" id="ARBA00022741"/>
    </source>
</evidence>
<keyword evidence="4" id="KW-0288">FMN</keyword>
<dbReference type="FunFam" id="3.40.50.360:FF:000027">
    <property type="entry name" value="Arsenical resistance protein ArsH"/>
    <property type="match status" value="1"/>
</dbReference>
<dbReference type="GO" id="GO:0052873">
    <property type="term" value="F:FMN reductase (NADPH) activity"/>
    <property type="evidence" value="ECO:0007669"/>
    <property type="project" value="UniProtKB-ARBA"/>
</dbReference>
<evidence type="ECO:0000256" key="1">
    <source>
        <dbReference type="ARBA" id="ARBA00001917"/>
    </source>
</evidence>
<evidence type="ECO:0000313" key="13">
    <source>
        <dbReference type="EMBL" id="SAK39950.1"/>
    </source>
</evidence>
<proteinExistence type="inferred from homology"/>
<dbReference type="PANTHER" id="PTHR43590">
    <property type="entry name" value="ARSENIC RESISTANCE PROTEIN ARSH (AFU_ORTHOLOGUE AFUA_5G15030)"/>
    <property type="match status" value="1"/>
</dbReference>
<evidence type="ECO:0000256" key="3">
    <source>
        <dbReference type="ARBA" id="ARBA00022630"/>
    </source>
</evidence>
<dbReference type="Proteomes" id="UP000054911">
    <property type="component" value="Unassembled WGS sequence"/>
</dbReference>
<evidence type="ECO:0000256" key="7">
    <source>
        <dbReference type="ARBA" id="ARBA00023002"/>
    </source>
</evidence>
<feature type="region of interest" description="Disordered" evidence="11">
    <location>
        <begin position="1"/>
        <end position="23"/>
    </location>
</feature>
<evidence type="ECO:0000256" key="9">
    <source>
        <dbReference type="ARBA" id="ARBA00073853"/>
    </source>
</evidence>
<dbReference type="STRING" id="1777141.AWB80_00146"/>
<evidence type="ECO:0000256" key="2">
    <source>
        <dbReference type="ARBA" id="ARBA00011881"/>
    </source>
</evidence>
<protein>
    <recommendedName>
        <fullName evidence="9">NADPH-dependent FMN reductase ArsH</fullName>
    </recommendedName>
    <alternativeName>
        <fullName evidence="10">Arsenical resistance operon protein ArsH</fullName>
    </alternativeName>
</protein>
<evidence type="ECO:0000256" key="10">
    <source>
        <dbReference type="ARBA" id="ARBA00081288"/>
    </source>
</evidence>
<dbReference type="OrthoDB" id="5292167at2"/>
<dbReference type="SUPFAM" id="SSF52218">
    <property type="entry name" value="Flavoproteins"/>
    <property type="match status" value="1"/>
</dbReference>
<evidence type="ECO:0000256" key="4">
    <source>
        <dbReference type="ARBA" id="ARBA00022643"/>
    </source>
</evidence>
<keyword evidence="3" id="KW-0285">Flavoprotein</keyword>
<keyword evidence="5" id="KW-0547">Nucleotide-binding</keyword>
<evidence type="ECO:0000256" key="8">
    <source>
        <dbReference type="ARBA" id="ARBA00060727"/>
    </source>
</evidence>
<evidence type="ECO:0000259" key="12">
    <source>
        <dbReference type="Pfam" id="PF03358"/>
    </source>
</evidence>
<accession>A0A157Z2Z5</accession>
<dbReference type="PANTHER" id="PTHR43590:SF1">
    <property type="entry name" value="ARSENIC RESISTANCE PROTEIN ARSH (AFU_ORTHOLOGUE AFUA_5G15030)"/>
    <property type="match status" value="1"/>
</dbReference>
<feature type="domain" description="NADPH-dependent FMN reductase-like" evidence="12">
    <location>
        <begin position="31"/>
        <end position="176"/>
    </location>
</feature>
<evidence type="ECO:0000256" key="6">
    <source>
        <dbReference type="ARBA" id="ARBA00022857"/>
    </source>
</evidence>
<comment type="caution">
    <text evidence="13">The sequence shown here is derived from an EMBL/GenBank/DDBJ whole genome shotgun (WGS) entry which is preliminary data.</text>
</comment>
<comment type="subunit">
    <text evidence="2">Homotetramer.</text>
</comment>
<dbReference type="InterPro" id="IPR005025">
    <property type="entry name" value="FMN_Rdtase-like_dom"/>
</dbReference>
<dbReference type="NCBIfam" id="TIGR02690">
    <property type="entry name" value="resist_ArsH"/>
    <property type="match status" value="1"/>
</dbReference>
<dbReference type="AlphaFoldDB" id="A0A157Z2Z5"/>
<sequence length="240" mass="27152">MFPDLPNLNAAHTDIPDNEKLHPQSISTHAPRILLLYGSLRPTSYSRFLTLEAERLLQTFGAETRVFDPSGLPMVDSVPPDHPKVVELRKLSEWSEGQVWCSPERHGTLAAVFKNQIDWLPLESAGIRPTQGRTLAVMQVCGGSQSFNAVNALRVLGRWMRMVAIPNQSSVAKAWQEFDETGRMKPSSYYDRVVDVMEELVKFTLLVRDRSDYLTNRYSERKEARPEQASSLAAIAMEHK</sequence>
<dbReference type="RefSeq" id="WP_061172729.1">
    <property type="nucleotide sequence ID" value="NZ_FCOE02000001.1"/>
</dbReference>
<keyword evidence="6" id="KW-0521">NADP</keyword>
<comment type="similarity">
    <text evidence="8">Belongs to the ArsH family.</text>
</comment>
<dbReference type="InterPro" id="IPR014063">
    <property type="entry name" value="Arsenate-R_ArsH"/>
</dbReference>
<keyword evidence="7" id="KW-0560">Oxidoreductase</keyword>
<dbReference type="InterPro" id="IPR029039">
    <property type="entry name" value="Flavoprotein-like_sf"/>
</dbReference>